<reference evidence="8" key="1">
    <citation type="submission" date="2020-05" db="EMBL/GenBank/DDBJ databases">
        <authorList>
            <person name="Chiriac C."/>
            <person name="Salcher M."/>
            <person name="Ghai R."/>
            <person name="Kavagutti S V."/>
        </authorList>
    </citation>
    <scope>NUCLEOTIDE SEQUENCE</scope>
</reference>
<evidence type="ECO:0000313" key="8">
    <source>
        <dbReference type="EMBL" id="CAB4600242.1"/>
    </source>
</evidence>
<dbReference type="PANTHER" id="PTHR30269:SF37">
    <property type="entry name" value="MEMBRANE TRANSPORTER PROTEIN"/>
    <property type="match status" value="1"/>
</dbReference>
<gene>
    <name evidence="8" type="ORF">UFOPK1826_00611</name>
</gene>
<dbReference type="InterPro" id="IPR052017">
    <property type="entry name" value="TSUP"/>
</dbReference>
<evidence type="ECO:0000256" key="6">
    <source>
        <dbReference type="ARBA" id="ARBA00023136"/>
    </source>
</evidence>
<protein>
    <submittedName>
        <fullName evidence="8">Unannotated protein</fullName>
    </submittedName>
</protein>
<evidence type="ECO:0000256" key="5">
    <source>
        <dbReference type="ARBA" id="ARBA00022989"/>
    </source>
</evidence>
<feature type="transmembrane region" description="Helical" evidence="7">
    <location>
        <begin position="224"/>
        <end position="242"/>
    </location>
</feature>
<proteinExistence type="predicted"/>
<organism evidence="8">
    <name type="scientific">freshwater metagenome</name>
    <dbReference type="NCBI Taxonomy" id="449393"/>
    <lineage>
        <taxon>unclassified sequences</taxon>
        <taxon>metagenomes</taxon>
        <taxon>ecological metagenomes</taxon>
    </lineage>
</organism>
<feature type="transmembrane region" description="Helical" evidence="7">
    <location>
        <begin position="7"/>
        <end position="30"/>
    </location>
</feature>
<dbReference type="EMBL" id="CAEZUN010000059">
    <property type="protein sequence ID" value="CAB4600242.1"/>
    <property type="molecule type" value="Genomic_DNA"/>
</dbReference>
<feature type="transmembrane region" description="Helical" evidence="7">
    <location>
        <begin position="165"/>
        <end position="185"/>
    </location>
</feature>
<evidence type="ECO:0000256" key="7">
    <source>
        <dbReference type="SAM" id="Phobius"/>
    </source>
</evidence>
<feature type="transmembrane region" description="Helical" evidence="7">
    <location>
        <begin position="73"/>
        <end position="91"/>
    </location>
</feature>
<feature type="transmembrane region" description="Helical" evidence="7">
    <location>
        <begin position="191"/>
        <end position="212"/>
    </location>
</feature>
<evidence type="ECO:0000256" key="1">
    <source>
        <dbReference type="ARBA" id="ARBA00004651"/>
    </source>
</evidence>
<evidence type="ECO:0000256" key="4">
    <source>
        <dbReference type="ARBA" id="ARBA00022692"/>
    </source>
</evidence>
<evidence type="ECO:0000256" key="2">
    <source>
        <dbReference type="ARBA" id="ARBA00022448"/>
    </source>
</evidence>
<name>A0A6J6GFY0_9ZZZZ</name>
<keyword evidence="4 7" id="KW-0812">Transmembrane</keyword>
<dbReference type="Pfam" id="PF01925">
    <property type="entry name" value="TauE"/>
    <property type="match status" value="1"/>
</dbReference>
<sequence>MTIQQFIFIALIVLGASIIQALFGFGFGLISVPLMIFFVDLPTAVVTATAVSTVSCAIQWWESRAVQAREMSQRLVCSAIIGMPFGLWLLLNLDARLMKGILGIVVLFGVFLSIKGFDLQRLPKTFDYAMGVVAGVLSTATSTNGPPLVFLLHARHFEPQDFRAVLNRVFTFLNFFTLVIFTLAGKMTSEALQLALLSIPVMGTGVFIGTRLRSRINPDHFRNLVIGLLTLSGLSAIANAIFS</sequence>
<keyword evidence="2" id="KW-0813">Transport</keyword>
<comment type="subcellular location">
    <subcellularLocation>
        <location evidence="1">Cell membrane</location>
        <topology evidence="1">Multi-pass membrane protein</topology>
    </subcellularLocation>
</comment>
<dbReference type="PANTHER" id="PTHR30269">
    <property type="entry name" value="TRANSMEMBRANE PROTEIN YFCA"/>
    <property type="match status" value="1"/>
</dbReference>
<keyword evidence="3" id="KW-1003">Cell membrane</keyword>
<dbReference type="InterPro" id="IPR002781">
    <property type="entry name" value="TM_pro_TauE-like"/>
</dbReference>
<keyword evidence="5 7" id="KW-1133">Transmembrane helix</keyword>
<feature type="transmembrane region" description="Helical" evidence="7">
    <location>
        <begin position="97"/>
        <end position="114"/>
    </location>
</feature>
<keyword evidence="6 7" id="KW-0472">Membrane</keyword>
<dbReference type="AlphaFoldDB" id="A0A6J6GFY0"/>
<dbReference type="GO" id="GO:0005886">
    <property type="term" value="C:plasma membrane"/>
    <property type="evidence" value="ECO:0007669"/>
    <property type="project" value="UniProtKB-SubCell"/>
</dbReference>
<evidence type="ECO:0000256" key="3">
    <source>
        <dbReference type="ARBA" id="ARBA00022475"/>
    </source>
</evidence>
<accession>A0A6J6GFY0</accession>